<gene>
    <name evidence="18" type="ORF">E3Q22_00609</name>
</gene>
<dbReference type="FunFam" id="1.20.58.870:FF:000002">
    <property type="entry name" value="DNA helicase"/>
    <property type="match status" value="1"/>
</dbReference>
<evidence type="ECO:0000256" key="2">
    <source>
        <dbReference type="ARBA" id="ARBA00008010"/>
    </source>
</evidence>
<dbReference type="Pfam" id="PF18263">
    <property type="entry name" value="WHD_MCM6"/>
    <property type="match status" value="1"/>
</dbReference>
<dbReference type="CDD" id="cd17757">
    <property type="entry name" value="MCM6"/>
    <property type="match status" value="1"/>
</dbReference>
<dbReference type="InterPro" id="IPR041562">
    <property type="entry name" value="MCM_lid"/>
</dbReference>
<keyword evidence="11 14" id="KW-0131">Cell cycle</keyword>
<dbReference type="PROSITE" id="PS00847">
    <property type="entry name" value="MCM_1"/>
    <property type="match status" value="1"/>
</dbReference>
<dbReference type="Pfam" id="PF17855">
    <property type="entry name" value="MCM_lid"/>
    <property type="match status" value="1"/>
</dbReference>
<dbReference type="GO" id="GO:0016887">
    <property type="term" value="F:ATP hydrolysis activity"/>
    <property type="evidence" value="ECO:0007669"/>
    <property type="project" value="RHEA"/>
</dbReference>
<feature type="compositionally biased region" description="Polar residues" evidence="16">
    <location>
        <begin position="251"/>
        <end position="260"/>
    </location>
</feature>
<dbReference type="EC" id="3.6.4.12" evidence="3 14"/>
<sequence>MSETTQPANQPQEIAEKVAPAQTSEQVPPKVDTSSSATKNAEPTTAAEPVAQSPASIQNTPTEAKPQNAADRAVNGEQAETAPSPTGRGADRVSNDHPEHLQNADAQLQNEDRRTILMNEGKDAKQIAKILESEAKNDASALKNALKDAEKAHKMSAKADKSITQANSRLEKAIKNHHDIAKKLERLKSDHEAAERQREQMHKELELKKQHKAEIDALVDERMERVEKLKNGKAILDRERPSSPPPAITSEIGTQRQTSPPARPMQDLSIKEHNMEDDEAGEESNARRRAKRNPQDPAEVPKVKDATGEKVMESFENFLESYTEIVDLAPTPGPDGMQTEAESKFYIEQIHGMREYNFTTLYVSFSHLLEREDILARAITDQYYRFLPFLKRAVQNLVHKYEPGYLYSNASAVTGTQSASSYIIREFQIAFYDLPIVSGIRDLRTDKVGTLMSIGGTVTRTSEVRPELVSGCFACEECGVVMHEIEQQFKFTEPSMCPNPTCNNKNAWRLIIEQSKFSDWQKVRIQENANEIPTGSMPRSLDVILRGETVEKAKAGDKCVFTGTFIVVPDVSQLGIPGATTELMREATGRNENQGVSGLKALGVRDLQYKTAYLACMVQSADGRASATNVRADYEEEEDQDTFLRSLTQQEIEELRAMVNTENIYHRLVKSVAPTVFGHDIVKKGLLLQLMGGVHKRTHEGIHLRGDINICVVGDPSTSKSQFLKYVTSFLPRAVYTSGKASSAAGLTAAVVKDEETGEFTIEAGALMLADNGICAIDEFDKMDIADQVAIHEAMEQQTLSIAKAGLQATLNARTSILAAANPIGGRYNRKATLRQNVAMSAPIMSRFDLFFVVLDECNENVDDMLARHIVNIHRFRDEALEPEFNTEQLQRFIRYSRTFQPRMTPEASDLLVEKYRILRQDDAQGVGRNSYRITVRQLESMIRLSEAIARANCSNEILPQYVKEAYLLLRQSIIHVEQDDVGLDDDDEQSVDPLAMDNNTQHPSSSTDPNLKIPSSSMHPSSSADGQPDGTASGQTPQPSAEKSKLTITYDKYMSLMSLVVQHLLTVENTTGAGVTKDEIIQSYIESKEEEIDSIEQLEAEQALMAKVLKKLVKDQYLLELRGNADQEAPDSQDPSSSADDQVTYLVHPQVEL</sequence>
<dbReference type="GO" id="GO:0097373">
    <property type="term" value="C:MCM core complex"/>
    <property type="evidence" value="ECO:0007669"/>
    <property type="project" value="UniProtKB-ARBA"/>
</dbReference>
<dbReference type="InterPro" id="IPR001208">
    <property type="entry name" value="MCM_dom"/>
</dbReference>
<evidence type="ECO:0000259" key="17">
    <source>
        <dbReference type="PROSITE" id="PS50051"/>
    </source>
</evidence>
<dbReference type="GO" id="GO:0005656">
    <property type="term" value="C:nuclear pre-replicative complex"/>
    <property type="evidence" value="ECO:0007669"/>
    <property type="project" value="UniProtKB-ARBA"/>
</dbReference>
<dbReference type="GO" id="GO:0005524">
    <property type="term" value="F:ATP binding"/>
    <property type="evidence" value="ECO:0007669"/>
    <property type="project" value="UniProtKB-UniRule"/>
</dbReference>
<comment type="similarity">
    <text evidence="2 13">Belongs to the MCM family.</text>
</comment>
<feature type="region of interest" description="Disordered" evidence="16">
    <location>
        <begin position="230"/>
        <end position="307"/>
    </location>
</feature>
<accession>A0A4T0MG39</accession>
<evidence type="ECO:0000256" key="8">
    <source>
        <dbReference type="ARBA" id="ARBA00022840"/>
    </source>
</evidence>
<dbReference type="PANTHER" id="PTHR11630">
    <property type="entry name" value="DNA REPLICATION LICENSING FACTOR MCM FAMILY MEMBER"/>
    <property type="match status" value="1"/>
</dbReference>
<evidence type="ECO:0000256" key="11">
    <source>
        <dbReference type="ARBA" id="ARBA00023306"/>
    </source>
</evidence>
<dbReference type="PANTHER" id="PTHR11630:SF43">
    <property type="entry name" value="DNA REPLICATION LICENSING FACTOR MCM6"/>
    <property type="match status" value="1"/>
</dbReference>
<dbReference type="AlphaFoldDB" id="A0A4T0MG39"/>
<dbReference type="GO" id="GO:1902969">
    <property type="term" value="P:mitotic DNA replication"/>
    <property type="evidence" value="ECO:0007669"/>
    <property type="project" value="TreeGrafter"/>
</dbReference>
<comment type="caution">
    <text evidence="18">The sequence shown here is derived from an EMBL/GenBank/DDBJ whole genome shotgun (WGS) entry which is preliminary data.</text>
</comment>
<keyword evidence="8 13" id="KW-0067">ATP-binding</keyword>
<dbReference type="SMART" id="SM00350">
    <property type="entry name" value="MCM"/>
    <property type="match status" value="1"/>
</dbReference>
<dbReference type="Pfam" id="PF14551">
    <property type="entry name" value="MCM_N"/>
    <property type="match status" value="1"/>
</dbReference>
<dbReference type="InterPro" id="IPR031327">
    <property type="entry name" value="MCM"/>
</dbReference>
<dbReference type="PROSITE" id="PS50051">
    <property type="entry name" value="MCM_2"/>
    <property type="match status" value="1"/>
</dbReference>
<feature type="compositionally biased region" description="Low complexity" evidence="16">
    <location>
        <begin position="1015"/>
        <end position="1024"/>
    </location>
</feature>
<dbReference type="FunFam" id="3.40.50.300:FF:000115">
    <property type="entry name" value="DNA helicase"/>
    <property type="match status" value="1"/>
</dbReference>
<keyword evidence="9 13" id="KW-0238">DNA-binding</keyword>
<evidence type="ECO:0000256" key="14">
    <source>
        <dbReference type="RuleBase" id="RU368064"/>
    </source>
</evidence>
<dbReference type="Proteomes" id="UP000310685">
    <property type="component" value="Unassembled WGS sequence"/>
</dbReference>
<dbReference type="Gene3D" id="3.40.50.300">
    <property type="entry name" value="P-loop containing nucleotide triphosphate hydrolases"/>
    <property type="match status" value="1"/>
</dbReference>
<dbReference type="GO" id="GO:0031261">
    <property type="term" value="C:DNA replication preinitiation complex"/>
    <property type="evidence" value="ECO:0007669"/>
    <property type="project" value="UniProtKB-ARBA"/>
</dbReference>
<dbReference type="SUPFAM" id="SSF52540">
    <property type="entry name" value="P-loop containing nucleoside triphosphate hydrolases"/>
    <property type="match status" value="1"/>
</dbReference>
<evidence type="ECO:0000256" key="6">
    <source>
        <dbReference type="ARBA" id="ARBA00022801"/>
    </source>
</evidence>
<dbReference type="GO" id="GO:0042555">
    <property type="term" value="C:MCM complex"/>
    <property type="evidence" value="ECO:0007669"/>
    <property type="project" value="UniProtKB-UniRule"/>
</dbReference>
<feature type="region of interest" description="Disordered" evidence="16">
    <location>
        <begin position="185"/>
        <end position="211"/>
    </location>
</feature>
<feature type="compositionally biased region" description="Polar residues" evidence="16">
    <location>
        <begin position="998"/>
        <end position="1010"/>
    </location>
</feature>
<dbReference type="InterPro" id="IPR033762">
    <property type="entry name" value="MCM_OB"/>
</dbReference>
<evidence type="ECO:0000313" key="18">
    <source>
        <dbReference type="EMBL" id="TIB81917.1"/>
    </source>
</evidence>
<dbReference type="Gene3D" id="2.40.50.140">
    <property type="entry name" value="Nucleic acid-binding proteins"/>
    <property type="match status" value="1"/>
</dbReference>
<name>A0A4T0MG39_9BASI</name>
<keyword evidence="15" id="KW-0175">Coiled coil</keyword>
<evidence type="ECO:0000256" key="5">
    <source>
        <dbReference type="ARBA" id="ARBA00022741"/>
    </source>
</evidence>
<dbReference type="FunFam" id="3.30.1640.10:FF:000009">
    <property type="entry name" value="DNA helicase"/>
    <property type="match status" value="1"/>
</dbReference>
<feature type="compositionally biased region" description="Basic and acidic residues" evidence="16">
    <location>
        <begin position="230"/>
        <end position="241"/>
    </location>
</feature>
<dbReference type="InterPro" id="IPR041024">
    <property type="entry name" value="Mcm6_C"/>
</dbReference>
<feature type="region of interest" description="Disordered" evidence="16">
    <location>
        <begin position="1"/>
        <end position="114"/>
    </location>
</feature>
<keyword evidence="10" id="KW-0539">Nucleus</keyword>
<dbReference type="Pfam" id="PF00493">
    <property type="entry name" value="MCM"/>
    <property type="match status" value="1"/>
</dbReference>
<comment type="subcellular location">
    <subcellularLocation>
        <location evidence="1 14">Nucleus</location>
    </subcellularLocation>
</comment>
<reference evidence="18 19" key="1">
    <citation type="submission" date="2019-03" db="EMBL/GenBank/DDBJ databases">
        <title>Sequencing 25 genomes of Wallemia mellicola.</title>
        <authorList>
            <person name="Gostincar C."/>
        </authorList>
    </citation>
    <scope>NUCLEOTIDE SEQUENCE [LARGE SCALE GENOMIC DNA]</scope>
    <source>
        <strain evidence="18 19">EXF-6152</strain>
    </source>
</reference>
<comment type="subunit">
    <text evidence="14">Component of the MCM2-7 complex.</text>
</comment>
<dbReference type="GO" id="GO:0043596">
    <property type="term" value="C:nuclear replication fork"/>
    <property type="evidence" value="ECO:0007669"/>
    <property type="project" value="UniProtKB-ARBA"/>
</dbReference>
<keyword evidence="5 13" id="KW-0547">Nucleotide-binding</keyword>
<evidence type="ECO:0000256" key="13">
    <source>
        <dbReference type="RuleBase" id="RU004070"/>
    </source>
</evidence>
<keyword evidence="4 14" id="KW-0235">DNA replication</keyword>
<dbReference type="GO" id="GO:0000727">
    <property type="term" value="P:double-strand break repair via break-induced replication"/>
    <property type="evidence" value="ECO:0007669"/>
    <property type="project" value="TreeGrafter"/>
</dbReference>
<dbReference type="InterPro" id="IPR027417">
    <property type="entry name" value="P-loop_NTPase"/>
</dbReference>
<feature type="region of interest" description="Disordered" evidence="16">
    <location>
        <begin position="981"/>
        <end position="1044"/>
    </location>
</feature>
<evidence type="ECO:0000256" key="3">
    <source>
        <dbReference type="ARBA" id="ARBA00012551"/>
    </source>
</evidence>
<dbReference type="InterPro" id="IPR012340">
    <property type="entry name" value="NA-bd_OB-fold"/>
</dbReference>
<organism evidence="18 19">
    <name type="scientific">Wallemia mellicola</name>
    <dbReference type="NCBI Taxonomy" id="1708541"/>
    <lineage>
        <taxon>Eukaryota</taxon>
        <taxon>Fungi</taxon>
        <taxon>Dikarya</taxon>
        <taxon>Basidiomycota</taxon>
        <taxon>Wallemiomycotina</taxon>
        <taxon>Wallemiomycetes</taxon>
        <taxon>Wallemiales</taxon>
        <taxon>Wallemiaceae</taxon>
        <taxon>Wallemia</taxon>
    </lineage>
</organism>
<feature type="compositionally biased region" description="Polar residues" evidence="16">
    <location>
        <begin position="21"/>
        <end position="43"/>
    </location>
</feature>
<dbReference type="InterPro" id="IPR018525">
    <property type="entry name" value="MCM_CS"/>
</dbReference>
<dbReference type="GO" id="GO:0003697">
    <property type="term" value="F:single-stranded DNA binding"/>
    <property type="evidence" value="ECO:0007669"/>
    <property type="project" value="TreeGrafter"/>
</dbReference>
<evidence type="ECO:0000256" key="1">
    <source>
        <dbReference type="ARBA" id="ARBA00004123"/>
    </source>
</evidence>
<dbReference type="Gene3D" id="2.20.28.10">
    <property type="match status" value="1"/>
</dbReference>
<dbReference type="Pfam" id="PF17207">
    <property type="entry name" value="MCM_OB"/>
    <property type="match status" value="1"/>
</dbReference>
<evidence type="ECO:0000256" key="16">
    <source>
        <dbReference type="SAM" id="MobiDB-lite"/>
    </source>
</evidence>
<evidence type="ECO:0000256" key="7">
    <source>
        <dbReference type="ARBA" id="ARBA00022806"/>
    </source>
</evidence>
<evidence type="ECO:0000256" key="12">
    <source>
        <dbReference type="ARBA" id="ARBA00073495"/>
    </source>
</evidence>
<proteinExistence type="inferred from homology"/>
<dbReference type="FunFam" id="2.20.28.10:FF:000003">
    <property type="entry name" value="DNA helicase"/>
    <property type="match status" value="1"/>
</dbReference>
<dbReference type="PRINTS" id="PR01662">
    <property type="entry name" value="MCMPROTEIN6"/>
</dbReference>
<dbReference type="GO" id="GO:0006279">
    <property type="term" value="P:premeiotic DNA replication"/>
    <property type="evidence" value="ECO:0007669"/>
    <property type="project" value="UniProtKB-ARBA"/>
</dbReference>
<feature type="compositionally biased region" description="Basic and acidic residues" evidence="16">
    <location>
        <begin position="89"/>
        <end position="102"/>
    </location>
</feature>
<evidence type="ECO:0000256" key="4">
    <source>
        <dbReference type="ARBA" id="ARBA00022705"/>
    </source>
</evidence>
<feature type="domain" description="MCM C-terminal AAA(+) ATPase" evidence="17">
    <location>
        <begin position="664"/>
        <end position="870"/>
    </location>
</feature>
<dbReference type="GO" id="GO:0006270">
    <property type="term" value="P:DNA replication initiation"/>
    <property type="evidence" value="ECO:0007669"/>
    <property type="project" value="UniProtKB-UniRule"/>
</dbReference>
<keyword evidence="7 14" id="KW-0347">Helicase</keyword>
<feature type="compositionally biased region" description="Low complexity" evidence="16">
    <location>
        <begin position="1131"/>
        <end position="1143"/>
    </location>
</feature>
<dbReference type="PRINTS" id="PR01657">
    <property type="entry name" value="MCMFAMILY"/>
</dbReference>
<dbReference type="GO" id="GO:1990518">
    <property type="term" value="F:single-stranded 3'-5' DNA helicase activity"/>
    <property type="evidence" value="ECO:0007669"/>
    <property type="project" value="TreeGrafter"/>
</dbReference>
<protein>
    <recommendedName>
        <fullName evidence="12 14">DNA replication licensing factor MCM6</fullName>
        <ecNumber evidence="3 14">3.6.4.12</ecNumber>
    </recommendedName>
</protein>
<dbReference type="EMBL" id="SPRC01000004">
    <property type="protein sequence ID" value="TIB81917.1"/>
    <property type="molecule type" value="Genomic_DNA"/>
</dbReference>
<feature type="compositionally biased region" description="Acidic residues" evidence="16">
    <location>
        <begin position="981"/>
        <end position="991"/>
    </location>
</feature>
<feature type="compositionally biased region" description="Polar residues" evidence="16">
    <location>
        <begin position="53"/>
        <end position="62"/>
    </location>
</feature>
<dbReference type="SUPFAM" id="SSF50249">
    <property type="entry name" value="Nucleic acid-binding proteins"/>
    <property type="match status" value="1"/>
</dbReference>
<dbReference type="Gene3D" id="3.30.1640.10">
    <property type="entry name" value="mini-chromosome maintenance (MCM) complex, chain A, domain 1"/>
    <property type="match status" value="1"/>
</dbReference>
<keyword evidence="6 14" id="KW-0378">Hydrolase</keyword>
<dbReference type="Gene3D" id="1.20.58.870">
    <property type="match status" value="1"/>
</dbReference>
<feature type="coiled-coil region" evidence="15">
    <location>
        <begin position="1082"/>
        <end position="1116"/>
    </location>
</feature>
<comment type="function">
    <text evidence="14">Acts as component of the MCM2-7 complex (MCM complex) which is the replicative helicase essential for 'once per cell cycle' DNA replication initiation and elongation in eukaryotic cells. The active ATPase sites in the MCM2-7 ring are formed through the interaction surfaces of two neighboring subunits such that a critical structure of a conserved arginine finger motif is provided in trans relative to the ATP-binding site of the Walker A box of the adjacent subunit. The six ATPase active sites, however, are likely to contribute differentially to the complex helicase activity.</text>
</comment>
<evidence type="ECO:0000313" key="19">
    <source>
        <dbReference type="Proteomes" id="UP000310685"/>
    </source>
</evidence>
<evidence type="ECO:0000256" key="10">
    <source>
        <dbReference type="ARBA" id="ARBA00023242"/>
    </source>
</evidence>
<feature type="compositionally biased region" description="Polar residues" evidence="16">
    <location>
        <begin position="1"/>
        <end position="12"/>
    </location>
</feature>
<evidence type="ECO:0000256" key="15">
    <source>
        <dbReference type="SAM" id="Coils"/>
    </source>
</evidence>
<comment type="catalytic activity">
    <reaction evidence="14">
        <text>ATP + H2O = ADP + phosphate + H(+)</text>
        <dbReference type="Rhea" id="RHEA:13065"/>
        <dbReference type="ChEBI" id="CHEBI:15377"/>
        <dbReference type="ChEBI" id="CHEBI:15378"/>
        <dbReference type="ChEBI" id="CHEBI:30616"/>
        <dbReference type="ChEBI" id="CHEBI:43474"/>
        <dbReference type="ChEBI" id="CHEBI:456216"/>
        <dbReference type="EC" id="3.6.4.12"/>
    </reaction>
</comment>
<evidence type="ECO:0000256" key="9">
    <source>
        <dbReference type="ARBA" id="ARBA00023125"/>
    </source>
</evidence>
<dbReference type="InterPro" id="IPR008049">
    <property type="entry name" value="MCM6"/>
</dbReference>
<feature type="compositionally biased region" description="Polar residues" evidence="16">
    <location>
        <begin position="1031"/>
        <end position="1042"/>
    </location>
</feature>
<feature type="region of interest" description="Disordered" evidence="16">
    <location>
        <begin position="1124"/>
        <end position="1154"/>
    </location>
</feature>
<dbReference type="InterPro" id="IPR027925">
    <property type="entry name" value="MCM_N"/>
</dbReference>